<evidence type="ECO:0000313" key="3">
    <source>
        <dbReference type="Proteomes" id="UP000249396"/>
    </source>
</evidence>
<dbReference type="PANTHER" id="PTHR13696:SF96">
    <property type="entry name" value="COBQ_COBB_MIND_PARA NUCLEOTIDE BINDING DOMAIN-CONTAINING PROTEIN"/>
    <property type="match status" value="1"/>
</dbReference>
<evidence type="ECO:0000259" key="1">
    <source>
        <dbReference type="Pfam" id="PF01656"/>
    </source>
</evidence>
<gene>
    <name evidence="2" type="ORF">DM484_31000</name>
</gene>
<dbReference type="EMBL" id="QJPH01000596">
    <property type="protein sequence ID" value="PZN68763.1"/>
    <property type="molecule type" value="Genomic_DNA"/>
</dbReference>
<protein>
    <submittedName>
        <fullName evidence="2">Cobyrinic acid a,c-diamide synthase</fullName>
    </submittedName>
</protein>
<dbReference type="Proteomes" id="UP000249396">
    <property type="component" value="Unassembled WGS sequence"/>
</dbReference>
<dbReference type="InterPro" id="IPR002586">
    <property type="entry name" value="CobQ/CobB/MinD/ParA_Nub-bd_dom"/>
</dbReference>
<name>A0A2W4Q925_9GAMM</name>
<dbReference type="Gene3D" id="3.40.50.300">
    <property type="entry name" value="P-loop containing nucleotide triphosphate hydrolases"/>
    <property type="match status" value="1"/>
</dbReference>
<sequence>MKAKVIGFINRKGGVGKTTLSICVATALTLGEQKYRVLLIDADTQRSAMKWVNRRETDPLFPVVGLPTEMIHREVKHHLPNYDYIIIDGPGEIGAITRSIVLASDVLLIPMGPSPVDIEATEDVLSLLEQAKPFKEAMDQEIRVAFVVAKKDSRTALGRDIVEALSVYQQPVEPRTIPVGTLNTHICTRVVHAESAATGQSPLEVEPTGKAAAEVIALTIEILKFTDG</sequence>
<dbReference type="AlphaFoldDB" id="A0A2W4Q925"/>
<dbReference type="InterPro" id="IPR048089">
    <property type="entry name" value="McdA"/>
</dbReference>
<accession>A0A2W4Q925</accession>
<dbReference type="CDD" id="cd02042">
    <property type="entry name" value="ParAB_family"/>
    <property type="match status" value="1"/>
</dbReference>
<dbReference type="InterPro" id="IPR050678">
    <property type="entry name" value="DNA_Partitioning_ATPase"/>
</dbReference>
<dbReference type="SUPFAM" id="SSF52540">
    <property type="entry name" value="P-loop containing nucleoside triphosphate hydrolases"/>
    <property type="match status" value="1"/>
</dbReference>
<dbReference type="PANTHER" id="PTHR13696">
    <property type="entry name" value="P-LOOP CONTAINING NUCLEOSIDE TRIPHOSPHATE HYDROLASE"/>
    <property type="match status" value="1"/>
</dbReference>
<reference evidence="2 3" key="1">
    <citation type="journal article" date="2018" name="Aquat. Microb. Ecol.">
        <title>Gammaproteobacterial methanotrophs dominate.</title>
        <authorList>
            <person name="Rissanen A.J."/>
            <person name="Saarenheimo J."/>
            <person name="Tiirola M."/>
            <person name="Peura S."/>
            <person name="Aalto S.L."/>
            <person name="Karvinen A."/>
            <person name="Nykanen H."/>
        </authorList>
    </citation>
    <scope>NUCLEOTIDE SEQUENCE [LARGE SCALE GENOMIC DNA]</scope>
    <source>
        <strain evidence="2">AMbin10</strain>
    </source>
</reference>
<dbReference type="Pfam" id="PF01656">
    <property type="entry name" value="CbiA"/>
    <property type="match status" value="1"/>
</dbReference>
<comment type="caution">
    <text evidence="2">The sequence shown here is derived from an EMBL/GenBank/DDBJ whole genome shotgun (WGS) entry which is preliminary data.</text>
</comment>
<evidence type="ECO:0000313" key="2">
    <source>
        <dbReference type="EMBL" id="PZN68763.1"/>
    </source>
</evidence>
<dbReference type="PIRSF" id="PIRSF009320">
    <property type="entry name" value="Nuc_binding_HP_1000"/>
    <property type="match status" value="1"/>
</dbReference>
<feature type="domain" description="CobQ/CobB/MinD/ParA nucleotide binding" evidence="1">
    <location>
        <begin position="8"/>
        <end position="168"/>
    </location>
</feature>
<proteinExistence type="predicted"/>
<dbReference type="InterPro" id="IPR027417">
    <property type="entry name" value="P-loop_NTPase"/>
</dbReference>
<organism evidence="2 3">
    <name type="scientific">Candidatus Methylumidiphilus alinenensis</name>
    <dbReference type="NCBI Taxonomy" id="2202197"/>
    <lineage>
        <taxon>Bacteria</taxon>
        <taxon>Pseudomonadati</taxon>
        <taxon>Pseudomonadota</taxon>
        <taxon>Gammaproteobacteria</taxon>
        <taxon>Methylococcales</taxon>
        <taxon>Candidatus Methylumidiphilus</taxon>
    </lineage>
</organism>
<dbReference type="NCBIfam" id="NF041546">
    <property type="entry name" value="ParA_partition"/>
    <property type="match status" value="1"/>
</dbReference>